<keyword evidence="5 6" id="KW-0812">Transmembrane</keyword>
<evidence type="ECO:0000313" key="7">
    <source>
        <dbReference type="Proteomes" id="UP001623349"/>
    </source>
</evidence>
<comment type="subcellular location">
    <subcellularLocation>
        <location evidence="1">Membrane</location>
    </subcellularLocation>
</comment>
<evidence type="ECO:0000256" key="4">
    <source>
        <dbReference type="ARBA" id="ARBA00023180"/>
    </source>
</evidence>
<dbReference type="SUPFAM" id="SSF48726">
    <property type="entry name" value="Immunoglobulin"/>
    <property type="match status" value="1"/>
</dbReference>
<keyword evidence="5" id="KW-1133">Transmembrane helix</keyword>
<evidence type="ECO:0000256" key="1">
    <source>
        <dbReference type="ARBA" id="ARBA00004370"/>
    </source>
</evidence>
<evidence type="ECO:0000256" key="2">
    <source>
        <dbReference type="ARBA" id="ARBA00022729"/>
    </source>
</evidence>
<accession>A0ABQ0F3M0</accession>
<keyword evidence="3 5" id="KW-0472">Membrane</keyword>
<dbReference type="InterPro" id="IPR036179">
    <property type="entry name" value="Ig-like_dom_sf"/>
</dbReference>
<evidence type="ECO:0000313" key="6">
    <source>
        <dbReference type="EMBL" id="GAB1293883.1"/>
    </source>
</evidence>
<comment type="caution">
    <text evidence="6">The sequence shown here is derived from an EMBL/GenBank/DDBJ whole genome shotgun (WGS) entry which is preliminary data.</text>
</comment>
<dbReference type="InterPro" id="IPR013783">
    <property type="entry name" value="Ig-like_fold"/>
</dbReference>
<proteinExistence type="predicted"/>
<gene>
    <name evidence="6" type="ORF">APTSU1_000911600</name>
</gene>
<keyword evidence="7" id="KW-1185">Reference proteome</keyword>
<dbReference type="Gene3D" id="2.60.40.10">
    <property type="entry name" value="Immunoglobulins"/>
    <property type="match status" value="1"/>
</dbReference>
<dbReference type="PANTHER" id="PTHR12080:SF93">
    <property type="entry name" value="V-SET AND TRANSMEMBRANE DOMAIN-CONTAINING PROTEIN 5"/>
    <property type="match status" value="1"/>
</dbReference>
<evidence type="ECO:0000256" key="5">
    <source>
        <dbReference type="SAM" id="Phobius"/>
    </source>
</evidence>
<reference evidence="6 7" key="1">
    <citation type="submission" date="2024-08" db="EMBL/GenBank/DDBJ databases">
        <title>The draft genome of Apodemus speciosus.</title>
        <authorList>
            <person name="Nabeshima K."/>
            <person name="Suzuki S."/>
            <person name="Onuma M."/>
        </authorList>
    </citation>
    <scope>NUCLEOTIDE SEQUENCE [LARGE SCALE GENOMIC DNA]</scope>
    <source>
        <strain evidence="6">IB14-021</strain>
    </source>
</reference>
<evidence type="ECO:0000256" key="3">
    <source>
        <dbReference type="ARBA" id="ARBA00023136"/>
    </source>
</evidence>
<protein>
    <submittedName>
        <fullName evidence="6">V-set and transmembrane domain-containing protein 5</fullName>
    </submittedName>
</protein>
<dbReference type="Proteomes" id="UP001623349">
    <property type="component" value="Unassembled WGS sequence"/>
</dbReference>
<dbReference type="EMBL" id="BAAFST010000009">
    <property type="protein sequence ID" value="GAB1293883.1"/>
    <property type="molecule type" value="Genomic_DNA"/>
</dbReference>
<keyword evidence="4" id="KW-0325">Glycoprotein</keyword>
<dbReference type="PANTHER" id="PTHR12080">
    <property type="entry name" value="SIGNALING LYMPHOCYTIC ACTIVATION MOLECULE"/>
    <property type="match status" value="1"/>
</dbReference>
<organism evidence="6 7">
    <name type="scientific">Apodemus speciosus</name>
    <name type="common">Large Japanese field mouse</name>
    <dbReference type="NCBI Taxonomy" id="105296"/>
    <lineage>
        <taxon>Eukaryota</taxon>
        <taxon>Metazoa</taxon>
        <taxon>Chordata</taxon>
        <taxon>Craniata</taxon>
        <taxon>Vertebrata</taxon>
        <taxon>Euteleostomi</taxon>
        <taxon>Mammalia</taxon>
        <taxon>Eutheria</taxon>
        <taxon>Euarchontoglires</taxon>
        <taxon>Glires</taxon>
        <taxon>Rodentia</taxon>
        <taxon>Myomorpha</taxon>
        <taxon>Muroidea</taxon>
        <taxon>Muridae</taxon>
        <taxon>Murinae</taxon>
        <taxon>Apodemus</taxon>
    </lineage>
</organism>
<sequence>MRGEDPRHPAGAARLLGGCRPLSAEPAINATVQEDILLSVDYMCHGVPTIGVEVHTPNWGVQKIVEWKPGTPANVSQSHRERVCTFDNGSLQLFSVGVRDSGYYTATVTEHLGSSQSGTILLHVSEIRYEDLHFVAVFFALLAAVAVVLISLMWVCNQCAYNPQEVEQSTTEEIEMKDVEC</sequence>
<dbReference type="InterPro" id="IPR015631">
    <property type="entry name" value="CD2/SLAM_rcpt"/>
</dbReference>
<name>A0ABQ0F3M0_APOSI</name>
<feature type="transmembrane region" description="Helical" evidence="5">
    <location>
        <begin position="132"/>
        <end position="155"/>
    </location>
</feature>
<keyword evidence="2" id="KW-0732">Signal</keyword>